<accession>A0AAD5L940</accession>
<dbReference type="Proteomes" id="UP001209570">
    <property type="component" value="Unassembled WGS sequence"/>
</dbReference>
<dbReference type="InterPro" id="IPR043502">
    <property type="entry name" value="DNA/RNA_pol_sf"/>
</dbReference>
<dbReference type="InterPro" id="IPR041577">
    <property type="entry name" value="RT_RNaseH_2"/>
</dbReference>
<dbReference type="GO" id="GO:0003676">
    <property type="term" value="F:nucleic acid binding"/>
    <property type="evidence" value="ECO:0007669"/>
    <property type="project" value="InterPro"/>
</dbReference>
<keyword evidence="1" id="KW-0511">Multifunctional enzyme</keyword>
<dbReference type="InterPro" id="IPR041588">
    <property type="entry name" value="Integrase_H2C2"/>
</dbReference>
<dbReference type="EMBL" id="JAKCXM010001198">
    <property type="protein sequence ID" value="KAJ0391236.1"/>
    <property type="molecule type" value="Genomic_DNA"/>
</dbReference>
<dbReference type="SUPFAM" id="SSF56672">
    <property type="entry name" value="DNA/RNA polymerases"/>
    <property type="match status" value="1"/>
</dbReference>
<name>A0AAD5L940_PYTIN</name>
<dbReference type="Pfam" id="PF17921">
    <property type="entry name" value="Integrase_H2C2"/>
    <property type="match status" value="1"/>
</dbReference>
<dbReference type="GO" id="GO:0003824">
    <property type="term" value="F:catalytic activity"/>
    <property type="evidence" value="ECO:0007669"/>
    <property type="project" value="UniProtKB-KW"/>
</dbReference>
<evidence type="ECO:0000259" key="3">
    <source>
        <dbReference type="PROSITE" id="PS50994"/>
    </source>
</evidence>
<comment type="caution">
    <text evidence="4">The sequence shown here is derived from an EMBL/GenBank/DDBJ whole genome shotgun (WGS) entry which is preliminary data.</text>
</comment>
<dbReference type="Gene3D" id="3.30.70.270">
    <property type="match status" value="1"/>
</dbReference>
<feature type="domain" description="Integrase catalytic" evidence="3">
    <location>
        <begin position="335"/>
        <end position="506"/>
    </location>
</feature>
<keyword evidence="5" id="KW-1185">Reference proteome</keyword>
<evidence type="ECO:0000256" key="1">
    <source>
        <dbReference type="ARBA" id="ARBA00023268"/>
    </source>
</evidence>
<feature type="region of interest" description="Disordered" evidence="2">
    <location>
        <begin position="537"/>
        <end position="610"/>
    </location>
</feature>
<dbReference type="PROSITE" id="PS50994">
    <property type="entry name" value="INTEGRASE"/>
    <property type="match status" value="1"/>
</dbReference>
<evidence type="ECO:0000256" key="2">
    <source>
        <dbReference type="SAM" id="MobiDB-lite"/>
    </source>
</evidence>
<sequence>MSIKVKKCTFAATRLEYLGHELTPEGVRPLQRLVDAVVEFATPTDTTGVKRFVHLAGYYRRFIENFGQKMAPLTHLLRKERAWEWGDEQQHAFESIKLELSQKPLLAYPNFELPFVLATDASLVGLGAVLQQDHGNGLQPLAYSSKVNTPTQAKYTITELECLAVVWAIEHFRPFLYGRKFTVEYEFDVVYRRGRDNVVPDALSRAPVNVVTARARAHEDETGRQLDEETIMQRQQESEMCRVAAERGQIAGLRVEKQNGKLVVHTELGWRTLLPPPLWAPALRECHDSIWAGHLRGPQTLARVQRAFWWPRIHQVTLDWVASCRDCGSRKVRPAKVVPPLRSLQVGEVCDRWALDFAGPLPVTAGGNRYVLAVVEYATKWVVAIPAPTREATTVARALLEKVVFQFGPFRELLTDGAAELQSETVRQLVILLQAKQTTPVAYRPNLMGLVERYNRVWKDMVSIYVNEHQDDWDEWLPALAYAYNSAKHTATGTPWTHLDEVATDAVREIEREEQLPPRGELGPTVSETPRVAELWTVERDGERTQGNGSRATAGSSSVAVDTGENESVAVDTEENESVTPRTPPVTAHGSPGRDSEDEEETMSKTLQFQ</sequence>
<feature type="compositionally biased region" description="Polar residues" evidence="2">
    <location>
        <begin position="545"/>
        <end position="560"/>
    </location>
</feature>
<gene>
    <name evidence="4" type="ORF">P43SY_010942</name>
</gene>
<dbReference type="CDD" id="cd09274">
    <property type="entry name" value="RNase_HI_RT_Ty3"/>
    <property type="match status" value="1"/>
</dbReference>
<protein>
    <recommendedName>
        <fullName evidence="3">Integrase catalytic domain-containing protein</fullName>
    </recommendedName>
</protein>
<dbReference type="AlphaFoldDB" id="A0AAD5L940"/>
<dbReference type="InterPro" id="IPR012337">
    <property type="entry name" value="RNaseH-like_sf"/>
</dbReference>
<dbReference type="FunFam" id="3.30.70.270:FF:000026">
    <property type="entry name" value="Transposon Ty3-G Gag-Pol polyprotein"/>
    <property type="match status" value="1"/>
</dbReference>
<dbReference type="Pfam" id="PF17919">
    <property type="entry name" value="RT_RNaseH_2"/>
    <property type="match status" value="1"/>
</dbReference>
<dbReference type="InterPro" id="IPR001584">
    <property type="entry name" value="Integrase_cat-core"/>
</dbReference>
<dbReference type="PANTHER" id="PTHR37984:SF5">
    <property type="entry name" value="PROTEIN NYNRIN-LIKE"/>
    <property type="match status" value="1"/>
</dbReference>
<dbReference type="Gene3D" id="3.10.20.370">
    <property type="match status" value="1"/>
</dbReference>
<proteinExistence type="predicted"/>
<dbReference type="FunFam" id="3.10.20.370:FF:000001">
    <property type="entry name" value="Retrovirus-related Pol polyprotein from transposon 17.6-like protein"/>
    <property type="match status" value="1"/>
</dbReference>
<dbReference type="InterPro" id="IPR043128">
    <property type="entry name" value="Rev_trsase/Diguanyl_cyclase"/>
</dbReference>
<dbReference type="PANTHER" id="PTHR37984">
    <property type="entry name" value="PROTEIN CBG26694"/>
    <property type="match status" value="1"/>
</dbReference>
<dbReference type="GO" id="GO:0015074">
    <property type="term" value="P:DNA integration"/>
    <property type="evidence" value="ECO:0007669"/>
    <property type="project" value="InterPro"/>
</dbReference>
<dbReference type="Pfam" id="PF00665">
    <property type="entry name" value="rve"/>
    <property type="match status" value="1"/>
</dbReference>
<dbReference type="InterPro" id="IPR050951">
    <property type="entry name" value="Retrovirus_Pol_polyprotein"/>
</dbReference>
<evidence type="ECO:0000313" key="4">
    <source>
        <dbReference type="EMBL" id="KAJ0391236.1"/>
    </source>
</evidence>
<organism evidence="4 5">
    <name type="scientific">Pythium insidiosum</name>
    <name type="common">Pythiosis disease agent</name>
    <dbReference type="NCBI Taxonomy" id="114742"/>
    <lineage>
        <taxon>Eukaryota</taxon>
        <taxon>Sar</taxon>
        <taxon>Stramenopiles</taxon>
        <taxon>Oomycota</taxon>
        <taxon>Peronosporomycetes</taxon>
        <taxon>Pythiales</taxon>
        <taxon>Pythiaceae</taxon>
        <taxon>Pythium</taxon>
    </lineage>
</organism>
<dbReference type="Gene3D" id="1.10.340.70">
    <property type="match status" value="1"/>
</dbReference>
<dbReference type="SUPFAM" id="SSF53098">
    <property type="entry name" value="Ribonuclease H-like"/>
    <property type="match status" value="1"/>
</dbReference>
<evidence type="ECO:0000313" key="5">
    <source>
        <dbReference type="Proteomes" id="UP001209570"/>
    </source>
</evidence>
<dbReference type="Gene3D" id="3.30.420.10">
    <property type="entry name" value="Ribonuclease H-like superfamily/Ribonuclease H"/>
    <property type="match status" value="1"/>
</dbReference>
<reference evidence="4" key="1">
    <citation type="submission" date="2021-12" db="EMBL/GenBank/DDBJ databases">
        <title>Prjna785345.</title>
        <authorList>
            <person name="Rujirawat T."/>
            <person name="Krajaejun T."/>
        </authorList>
    </citation>
    <scope>NUCLEOTIDE SEQUENCE</scope>
    <source>
        <strain evidence="4">Pi057C3</strain>
    </source>
</reference>
<dbReference type="InterPro" id="IPR036397">
    <property type="entry name" value="RNaseH_sf"/>
</dbReference>